<protein>
    <submittedName>
        <fullName evidence="1">Uncharacterized protein</fullName>
    </submittedName>
</protein>
<dbReference type="Proteomes" id="UP001485043">
    <property type="component" value="Unassembled WGS sequence"/>
</dbReference>
<organism evidence="1 2">
    <name type="scientific">Apatococcus fuscideae</name>
    <dbReference type="NCBI Taxonomy" id="2026836"/>
    <lineage>
        <taxon>Eukaryota</taxon>
        <taxon>Viridiplantae</taxon>
        <taxon>Chlorophyta</taxon>
        <taxon>core chlorophytes</taxon>
        <taxon>Trebouxiophyceae</taxon>
        <taxon>Chlorellales</taxon>
        <taxon>Chlorellaceae</taxon>
        <taxon>Apatococcus</taxon>
    </lineage>
</organism>
<proteinExistence type="predicted"/>
<comment type="caution">
    <text evidence="1">The sequence shown here is derived from an EMBL/GenBank/DDBJ whole genome shotgun (WGS) entry which is preliminary data.</text>
</comment>
<evidence type="ECO:0000313" key="1">
    <source>
        <dbReference type="EMBL" id="KAK9854780.1"/>
    </source>
</evidence>
<gene>
    <name evidence="1" type="ORF">WJX84_003563</name>
</gene>
<accession>A0AAW1SSH3</accession>
<keyword evidence="2" id="KW-1185">Reference proteome</keyword>
<reference evidence="1 2" key="1">
    <citation type="journal article" date="2024" name="Nat. Commun.">
        <title>Phylogenomics reveals the evolutionary origins of lichenization in chlorophyte algae.</title>
        <authorList>
            <person name="Puginier C."/>
            <person name="Libourel C."/>
            <person name="Otte J."/>
            <person name="Skaloud P."/>
            <person name="Haon M."/>
            <person name="Grisel S."/>
            <person name="Petersen M."/>
            <person name="Berrin J.G."/>
            <person name="Delaux P.M."/>
            <person name="Dal Grande F."/>
            <person name="Keller J."/>
        </authorList>
    </citation>
    <scope>NUCLEOTIDE SEQUENCE [LARGE SCALE GENOMIC DNA]</scope>
    <source>
        <strain evidence="1 2">SAG 2523</strain>
    </source>
</reference>
<evidence type="ECO:0000313" key="2">
    <source>
        <dbReference type="Proteomes" id="UP001485043"/>
    </source>
</evidence>
<dbReference type="EMBL" id="JALJOV010001089">
    <property type="protein sequence ID" value="KAK9854780.1"/>
    <property type="molecule type" value="Genomic_DNA"/>
</dbReference>
<name>A0AAW1SSH3_9CHLO</name>
<sequence>MAQLAELGRNRVDHSLKVELTQQSESADHICYALSVGGWTCASRRGRGMEVLLPKGPDGNRRIVFCHERKGIMKFMAVALHGLVDETIVELFVVYARYQQLRDQPSHTHRSIEELERKIIRVSEGILVCFGQFKSWQAIPKFHKMRKYPADLRHFGFVGFGNTGQKERFNQQIRQAAQKTKFKDPEGQLSRHIGTERLLTAVPGMKDFPTRFQLQRQRNGIQLAGDDVKVNVKAMLAVPHPDGTQDLVDFRESEREHCVDRGYRDQSLLDNYDIVEADQVLAGVCIVPDYKLGRGHFMLNDLVDHSNLR</sequence>
<dbReference type="AlphaFoldDB" id="A0AAW1SSH3"/>